<name>A0A6B9FCS8_9EURY</name>
<accession>A0A6B9FCS8</accession>
<organism evidence="2 3">
    <name type="scientific">Haloplanus rallus</name>
    <dbReference type="NCBI Taxonomy" id="1816183"/>
    <lineage>
        <taxon>Archaea</taxon>
        <taxon>Methanobacteriati</taxon>
        <taxon>Methanobacteriota</taxon>
        <taxon>Stenosarchaea group</taxon>
        <taxon>Halobacteria</taxon>
        <taxon>Halobacteriales</taxon>
        <taxon>Haloferacaceae</taxon>
        <taxon>Haloplanus</taxon>
    </lineage>
</organism>
<dbReference type="GeneID" id="99245405"/>
<dbReference type="Gene3D" id="3.40.30.10">
    <property type="entry name" value="Glutaredoxin"/>
    <property type="match status" value="1"/>
</dbReference>
<keyword evidence="3" id="KW-1185">Reference proteome</keyword>
<dbReference type="Proteomes" id="UP000428325">
    <property type="component" value="Chromosome"/>
</dbReference>
<dbReference type="Pfam" id="PF10262">
    <property type="entry name" value="Rdx"/>
    <property type="match status" value="1"/>
</dbReference>
<dbReference type="NCBIfam" id="TIGR02174">
    <property type="entry name" value="CXXU_selWTH"/>
    <property type="match status" value="1"/>
</dbReference>
<dbReference type="SUPFAM" id="SSF52833">
    <property type="entry name" value="Thioredoxin-like"/>
    <property type="match status" value="1"/>
</dbReference>
<dbReference type="InterPro" id="IPR011893">
    <property type="entry name" value="Selenoprotein_Rdx-typ"/>
</dbReference>
<dbReference type="AlphaFoldDB" id="A0A6B9FCS8"/>
<dbReference type="RefSeq" id="WP_157688276.1">
    <property type="nucleotide sequence ID" value="NZ_CP034345.1"/>
</dbReference>
<evidence type="ECO:0000313" key="2">
    <source>
        <dbReference type="EMBL" id="QGX94040.1"/>
    </source>
</evidence>
<sequence length="77" mass="8480">MTNVTIEYCVPCGFLDRAETIQHALLTSLGEDLDAVTLETGDKGVFRVHVDGETIYDKDADGDYDTDELVTTVRGRV</sequence>
<dbReference type="InterPro" id="IPR036249">
    <property type="entry name" value="Thioredoxin-like_sf"/>
</dbReference>
<evidence type="ECO:0000313" key="3">
    <source>
        <dbReference type="Proteomes" id="UP000428325"/>
    </source>
</evidence>
<reference evidence="2 3" key="1">
    <citation type="submission" date="2018-12" db="EMBL/GenBank/DDBJ databases">
        <title>Complete genome sequence of Haloplanus rallus MBLA0036.</title>
        <authorList>
            <person name="Nam Y.-d."/>
            <person name="Kang J."/>
            <person name="Chung W.-H."/>
            <person name="Park Y.S."/>
        </authorList>
    </citation>
    <scope>NUCLEOTIDE SEQUENCE [LARGE SCALE GENOMIC DNA]</scope>
    <source>
        <strain evidence="2 3">MBLA0036</strain>
    </source>
</reference>
<dbReference type="OrthoDB" id="33017at2157"/>
<gene>
    <name evidence="2" type="ORF">EI982_04215</name>
</gene>
<proteinExistence type="predicted"/>
<evidence type="ECO:0000256" key="1">
    <source>
        <dbReference type="ARBA" id="ARBA00023284"/>
    </source>
</evidence>
<keyword evidence="1" id="KW-0676">Redox-active center</keyword>
<dbReference type="KEGG" id="hra:EI982_04215"/>
<dbReference type="EMBL" id="CP034345">
    <property type="protein sequence ID" value="QGX94040.1"/>
    <property type="molecule type" value="Genomic_DNA"/>
</dbReference>
<protein>
    <submittedName>
        <fullName evidence="2">SelT/SelW/SelH family protein</fullName>
    </submittedName>
</protein>